<protein>
    <submittedName>
        <fullName evidence="2">DUF3000 domain-containing protein</fullName>
    </submittedName>
</protein>
<dbReference type="Proteomes" id="UP000594681">
    <property type="component" value="Chromosome"/>
</dbReference>
<feature type="compositionally biased region" description="Basic and acidic residues" evidence="1">
    <location>
        <begin position="60"/>
        <end position="69"/>
    </location>
</feature>
<dbReference type="KEGG" id="cliz:G7Y31_06945"/>
<gene>
    <name evidence="2" type="ORF">G7Y31_06945</name>
</gene>
<dbReference type="EMBL" id="CP064954">
    <property type="protein sequence ID" value="QPK80338.1"/>
    <property type="molecule type" value="Genomic_DNA"/>
</dbReference>
<proteinExistence type="predicted"/>
<feature type="compositionally biased region" description="Low complexity" evidence="1">
    <location>
        <begin position="24"/>
        <end position="47"/>
    </location>
</feature>
<evidence type="ECO:0000313" key="2">
    <source>
        <dbReference type="EMBL" id="QPK80338.1"/>
    </source>
</evidence>
<organism evidence="2 3">
    <name type="scientific">Corynebacterium lizhenjunii</name>
    <dbReference type="NCBI Taxonomy" id="2709394"/>
    <lineage>
        <taxon>Bacteria</taxon>
        <taxon>Bacillati</taxon>
        <taxon>Actinomycetota</taxon>
        <taxon>Actinomycetes</taxon>
        <taxon>Mycobacteriales</taxon>
        <taxon>Corynebacteriaceae</taxon>
        <taxon>Corynebacterium</taxon>
    </lineage>
</organism>
<dbReference type="Pfam" id="PF11452">
    <property type="entry name" value="DUF3000"/>
    <property type="match status" value="1"/>
</dbReference>
<dbReference type="InterPro" id="IPR021555">
    <property type="entry name" value="DUF3000"/>
</dbReference>
<reference evidence="2 3" key="1">
    <citation type="submission" date="2020-11" db="EMBL/GenBank/DDBJ databases">
        <title>Corynebacterium sp. ZJ-599.</title>
        <authorList>
            <person name="Zhou J."/>
        </authorList>
    </citation>
    <scope>NUCLEOTIDE SEQUENCE [LARGE SCALE GENOMIC DNA]</scope>
    <source>
        <strain evidence="2 3">ZJ-599</strain>
    </source>
</reference>
<name>A0A7T0PAW0_9CORY</name>
<evidence type="ECO:0000256" key="1">
    <source>
        <dbReference type="SAM" id="MobiDB-lite"/>
    </source>
</evidence>
<sequence>MDANPPQSEPGHSLPEAPTDLRAHAAAKAAAAKAHSAPETTATASSAGPHEESPTGNTEPPKDGSEDGRPASAQKFATATEALYTATVRPEISIRQIRPPQKLAAHSFAIGLEVSKPEREVIPINSDGDAFGRLILLHDPAAEEAWEGPMRLVAYIQADMDSEVASDPLLADVAWEWLTESLRDYGAGYTNLGGTVTSTASVRFGEIGGPPRAHQLEMRASWTAEGLDLSTHTQAFAAVLANVAGLPPEGVAQLKQD</sequence>
<accession>A0A7T0PAW0</accession>
<evidence type="ECO:0000313" key="3">
    <source>
        <dbReference type="Proteomes" id="UP000594681"/>
    </source>
</evidence>
<keyword evidence="3" id="KW-1185">Reference proteome</keyword>
<feature type="region of interest" description="Disordered" evidence="1">
    <location>
        <begin position="1"/>
        <end position="72"/>
    </location>
</feature>
<dbReference type="AlphaFoldDB" id="A0A7T0PAW0"/>